<keyword evidence="1" id="KW-0732">Signal</keyword>
<evidence type="ECO:0000256" key="1">
    <source>
        <dbReference type="ARBA" id="ARBA00022729"/>
    </source>
</evidence>
<keyword evidence="5" id="KW-1185">Reference proteome</keyword>
<dbReference type="PANTHER" id="PTHR16026">
    <property type="entry name" value="CARTILAGE ACIDIC PROTEIN 1"/>
    <property type="match status" value="1"/>
</dbReference>
<dbReference type="InterPro" id="IPR026444">
    <property type="entry name" value="Secre_tail"/>
</dbReference>
<dbReference type="Pfam" id="PF07593">
    <property type="entry name" value="UnbV_ASPIC"/>
    <property type="match status" value="1"/>
</dbReference>
<dbReference type="InterPro" id="IPR027039">
    <property type="entry name" value="Crtac1"/>
</dbReference>
<feature type="domain" description="Secretion system C-terminal sorting" evidence="3">
    <location>
        <begin position="571"/>
        <end position="640"/>
    </location>
</feature>
<comment type="caution">
    <text evidence="4">The sequence shown here is derived from an EMBL/GenBank/DDBJ whole genome shotgun (WGS) entry which is preliminary data.</text>
</comment>
<dbReference type="SUPFAM" id="SSF69318">
    <property type="entry name" value="Integrin alpha N-terminal domain"/>
    <property type="match status" value="2"/>
</dbReference>
<dbReference type="Gene3D" id="2.130.10.130">
    <property type="entry name" value="Integrin alpha, N-terminal"/>
    <property type="match status" value="1"/>
</dbReference>
<gene>
    <name evidence="4" type="ORF">E5167_02975</name>
</gene>
<reference evidence="4 5" key="1">
    <citation type="submission" date="2019-04" db="EMBL/GenBank/DDBJ databases">
        <title>Lacinutrix sp. nov., isolated from marine water.</title>
        <authorList>
            <person name="Kim W."/>
        </authorList>
    </citation>
    <scope>NUCLEOTIDE SEQUENCE [LARGE SCALE GENOMIC DNA]</scope>
    <source>
        <strain evidence="4 5">CAU 1491</strain>
    </source>
</reference>
<accession>A0A4U0F1F3</accession>
<dbReference type="Pfam" id="PF18962">
    <property type="entry name" value="Por_Secre_tail"/>
    <property type="match status" value="1"/>
</dbReference>
<dbReference type="AlphaFoldDB" id="A0A4U0F1F3"/>
<dbReference type="InterPro" id="IPR013517">
    <property type="entry name" value="FG-GAP"/>
</dbReference>
<dbReference type="PANTHER" id="PTHR16026:SF0">
    <property type="entry name" value="CARTILAGE ACIDIC PROTEIN 1"/>
    <property type="match status" value="1"/>
</dbReference>
<evidence type="ECO:0000313" key="4">
    <source>
        <dbReference type="EMBL" id="TJY38257.1"/>
    </source>
</evidence>
<evidence type="ECO:0000313" key="5">
    <source>
        <dbReference type="Proteomes" id="UP000307657"/>
    </source>
</evidence>
<evidence type="ECO:0000259" key="3">
    <source>
        <dbReference type="Pfam" id="PF18962"/>
    </source>
</evidence>
<dbReference type="Proteomes" id="UP000307657">
    <property type="component" value="Unassembled WGS sequence"/>
</dbReference>
<dbReference type="InterPro" id="IPR011519">
    <property type="entry name" value="UnbV_ASPIC"/>
</dbReference>
<dbReference type="NCBIfam" id="TIGR04183">
    <property type="entry name" value="Por_Secre_tail"/>
    <property type="match status" value="1"/>
</dbReference>
<dbReference type="OrthoDB" id="9816120at2"/>
<dbReference type="Pfam" id="PF13517">
    <property type="entry name" value="FG-GAP_3"/>
    <property type="match status" value="1"/>
</dbReference>
<dbReference type="InterPro" id="IPR028994">
    <property type="entry name" value="Integrin_alpha_N"/>
</dbReference>
<evidence type="ECO:0000259" key="2">
    <source>
        <dbReference type="Pfam" id="PF07593"/>
    </source>
</evidence>
<organism evidence="4 5">
    <name type="scientific">Pontimicrobium aquaticum</name>
    <dbReference type="NCBI Taxonomy" id="2565367"/>
    <lineage>
        <taxon>Bacteria</taxon>
        <taxon>Pseudomonadati</taxon>
        <taxon>Bacteroidota</taxon>
        <taxon>Flavobacteriia</taxon>
        <taxon>Flavobacteriales</taxon>
        <taxon>Flavobacteriaceae</taxon>
        <taxon>Pontimicrobium</taxon>
    </lineage>
</organism>
<dbReference type="EMBL" id="SUPL01000001">
    <property type="protein sequence ID" value="TJY38257.1"/>
    <property type="molecule type" value="Genomic_DNA"/>
</dbReference>
<proteinExistence type="predicted"/>
<name>A0A4U0F1F3_9FLAO</name>
<protein>
    <submittedName>
        <fullName evidence="4">T9SS type A sorting domain-containing protein</fullName>
    </submittedName>
</protein>
<feature type="domain" description="ASPIC/UnbV" evidence="2">
    <location>
        <begin position="484"/>
        <end position="550"/>
    </location>
</feature>
<sequence length="642" mass="69524">MTTLNGIAPSPCVGSSANNGEWFAYTPAADFQVTVSSDIVGNDGKDTRLHVFEGSCGTLSCLAASDDDGSVVYSRLSVVQFNVEAGQTYYISWDDKYDASAFDFTLSEDTIQPLSFTQNSRLGGGTLRAVVDMNNDGLDDMVSIVAKNVNDINVYDINIQEQTQIGTFINNDYELSAPYSASWSLAAGDYNGDGYNDLVWGNGNGVQVVKATNNGTSYEIAATKNGVFTQRTNFVDLNEDGRLDIFVCHDIAPNIYYINTTGGLMYYQGADPNGIPEGLGTYPSGGDYGSVWVDYDNDGDIDMFMAKCGGGEERRTNQLFRNNGNGSFTEVAATANLADPIQTWSGAWADYDNDGDMDVFIGGYNGTSHKMMRNNGDGTFTDITGTTNLGFFTYTGIDNFPVDFNNDGFVDIFSNGSILVNDGDTTNMTFTALTSGMPPHGAVGDLNDDGFMDVASGTKMYINNGNFNNYIKINLNGSGLNKKGIGARIEITTDSGTQIRDVRSGEGFRYMNSLTAHFGIGSDTSINSIKVFWPSGVVDIINNPDINKTIVVNKGSTLGTQTETFAEDLTLFPNPAKNTLYVNTKYSLNDAIYTVFDISGKRVLNSKFGQYNTVNVSSLSTGTYFLRVMHDGLSHTQKFIKE</sequence>
<dbReference type="Pfam" id="PF01839">
    <property type="entry name" value="FG-GAP"/>
    <property type="match status" value="1"/>
</dbReference>